<dbReference type="Pfam" id="PF25372">
    <property type="entry name" value="DUF7885"/>
    <property type="match status" value="1"/>
</dbReference>
<dbReference type="FunFam" id="3.80.10.10:FF:000188">
    <property type="entry name" value="F-box protein SKP2B"/>
    <property type="match status" value="1"/>
</dbReference>
<feature type="domain" description="F-box/LRR-repeat protein 15-like leucin rich repeat" evidence="1">
    <location>
        <begin position="134"/>
        <end position="318"/>
    </location>
</feature>
<dbReference type="InterPro" id="IPR057207">
    <property type="entry name" value="FBXL15_LRR"/>
</dbReference>
<accession>M8BW25</accession>
<organism evidence="2">
    <name type="scientific">Aegilops tauschii</name>
    <name type="common">Tausch's goatgrass</name>
    <name type="synonym">Aegilops squarrosa</name>
    <dbReference type="NCBI Taxonomy" id="37682"/>
    <lineage>
        <taxon>Eukaryota</taxon>
        <taxon>Viridiplantae</taxon>
        <taxon>Streptophyta</taxon>
        <taxon>Embryophyta</taxon>
        <taxon>Tracheophyta</taxon>
        <taxon>Spermatophyta</taxon>
        <taxon>Magnoliopsida</taxon>
        <taxon>Liliopsida</taxon>
        <taxon>Poales</taxon>
        <taxon>Poaceae</taxon>
        <taxon>BOP clade</taxon>
        <taxon>Pooideae</taxon>
        <taxon>Triticodae</taxon>
        <taxon>Triticeae</taxon>
        <taxon>Triticinae</taxon>
        <taxon>Aegilops</taxon>
    </lineage>
</organism>
<name>M8BW25_AEGTA</name>
<dbReference type="Gene3D" id="3.80.10.10">
    <property type="entry name" value="Ribonuclease Inhibitor"/>
    <property type="match status" value="1"/>
</dbReference>
<evidence type="ECO:0000259" key="1">
    <source>
        <dbReference type="Pfam" id="PF25372"/>
    </source>
</evidence>
<dbReference type="InterPro" id="IPR032675">
    <property type="entry name" value="LRR_dom_sf"/>
</dbReference>
<dbReference type="EnsemblPlants" id="EMT29210">
    <property type="protein sequence ID" value="EMT29210"/>
    <property type="gene ID" value="F775_30632"/>
</dbReference>
<dbReference type="GO" id="GO:0019005">
    <property type="term" value="C:SCF ubiquitin ligase complex"/>
    <property type="evidence" value="ECO:0007669"/>
    <property type="project" value="TreeGrafter"/>
</dbReference>
<proteinExistence type="predicted"/>
<dbReference type="AlphaFoldDB" id="M8BW25"/>
<dbReference type="SUPFAM" id="SSF52047">
    <property type="entry name" value="RNI-like"/>
    <property type="match status" value="1"/>
</dbReference>
<dbReference type="SMART" id="SM00367">
    <property type="entry name" value="LRR_CC"/>
    <property type="match status" value="8"/>
</dbReference>
<sequence>MVSARSVDRQLDACFSNLMVSSGGGRGQAETGGAVPMLSGWKDLPMELLMRIISVAGDDRIVVVASEHGKRSHLLVLYQLDDAHDEPKYNSYVICVHPSLSTGLSDTVSNITHLFWCQQNMNNLTISFAHKFTKLQVLTLRQIKPQLEDSAVEAVANYCYDLRELDLSRSFRLSDRSLYALANGCPRLTKLNISGCSSFSDSALIYLSCHCKNLKSLNLCGCGKAATDESLQAIAQNCGHLQSLNLGWCDSVTDEGVTSLASGCPDLRALDLCGCVLITDESVIALASGCPYLRSLGLYYCQNITDRAMYSLANSCVKSKRGRWGTPRSSSSSSKDVDGLANLNISQCTALTPPAVQAVCDSFPSLHTCPERHSLIISGCLSVTNVHCACGLQRHRAGSALQATSHAY</sequence>
<dbReference type="GO" id="GO:0031146">
    <property type="term" value="P:SCF-dependent proteasomal ubiquitin-dependent protein catabolic process"/>
    <property type="evidence" value="ECO:0007669"/>
    <property type="project" value="TreeGrafter"/>
</dbReference>
<dbReference type="PANTHER" id="PTHR13318">
    <property type="entry name" value="PARTNER OF PAIRED, ISOFORM B-RELATED"/>
    <property type="match status" value="1"/>
</dbReference>
<dbReference type="InterPro" id="IPR006553">
    <property type="entry name" value="Leu-rich_rpt_Cys-con_subtyp"/>
</dbReference>
<dbReference type="PANTHER" id="PTHR13318:SF258">
    <property type="entry name" value="F-BOX PROTEIN SKP2A"/>
    <property type="match status" value="1"/>
</dbReference>
<protein>
    <recommendedName>
        <fullName evidence="1">F-box/LRR-repeat protein 15-like leucin rich repeat domain-containing protein</fullName>
    </recommendedName>
</protein>
<evidence type="ECO:0000313" key="2">
    <source>
        <dbReference type="EnsemblPlants" id="EMT29210"/>
    </source>
</evidence>
<reference evidence="2" key="1">
    <citation type="submission" date="2015-06" db="UniProtKB">
        <authorList>
            <consortium name="EnsemblPlants"/>
        </authorList>
    </citation>
    <scope>IDENTIFICATION</scope>
</reference>